<evidence type="ECO:0000313" key="1">
    <source>
        <dbReference type="EMBL" id="AFZ18631.1"/>
    </source>
</evidence>
<organism evidence="1 2">
    <name type="scientific">Allocoleopsis franciscana PCC 7113</name>
    <dbReference type="NCBI Taxonomy" id="1173027"/>
    <lineage>
        <taxon>Bacteria</taxon>
        <taxon>Bacillati</taxon>
        <taxon>Cyanobacteriota</taxon>
        <taxon>Cyanophyceae</taxon>
        <taxon>Coleofasciculales</taxon>
        <taxon>Coleofasciculaceae</taxon>
        <taxon>Allocoleopsis</taxon>
        <taxon>Allocoleopsis franciscana</taxon>
    </lineage>
</organism>
<dbReference type="HOGENOM" id="CLU_3202079_0_0_3"/>
<keyword evidence="2" id="KW-1185">Reference proteome</keyword>
<dbReference type="RefSeq" id="WP_015182780.1">
    <property type="nucleotide sequence ID" value="NC_019738.1"/>
</dbReference>
<accession>K9WFS0</accession>
<reference evidence="1 2" key="1">
    <citation type="submission" date="2012-06" db="EMBL/GenBank/DDBJ databases">
        <title>Finished chromosome of genome of Microcoleus sp. PCC 7113.</title>
        <authorList>
            <consortium name="US DOE Joint Genome Institute"/>
            <person name="Gugger M."/>
            <person name="Coursin T."/>
            <person name="Rippka R."/>
            <person name="Tandeau De Marsac N."/>
            <person name="Huntemann M."/>
            <person name="Wei C.-L."/>
            <person name="Han J."/>
            <person name="Detter J.C."/>
            <person name="Han C."/>
            <person name="Tapia R."/>
            <person name="Chen A."/>
            <person name="Kyrpides N."/>
            <person name="Mavromatis K."/>
            <person name="Markowitz V."/>
            <person name="Szeto E."/>
            <person name="Ivanova N."/>
            <person name="Pagani I."/>
            <person name="Pati A."/>
            <person name="Goodwin L."/>
            <person name="Nordberg H.P."/>
            <person name="Cantor M.N."/>
            <person name="Hua S.X."/>
            <person name="Woyke T."/>
            <person name="Kerfeld C.A."/>
        </authorList>
    </citation>
    <scope>NUCLEOTIDE SEQUENCE [LARGE SCALE GENOMIC DNA]</scope>
    <source>
        <strain evidence="1 2">PCC 7113</strain>
    </source>
</reference>
<dbReference type="Proteomes" id="UP000010471">
    <property type="component" value="Chromosome"/>
</dbReference>
<dbReference type="KEGG" id="mic:Mic7113_2850"/>
<dbReference type="AlphaFoldDB" id="K9WFS0"/>
<sequence length="45" mass="5135">MDDHSQKAGIVSKRLAFAAKKLNLEQRLPERSMLLAGQQLPKREM</sequence>
<dbReference type="EMBL" id="CP003630">
    <property type="protein sequence ID" value="AFZ18631.1"/>
    <property type="molecule type" value="Genomic_DNA"/>
</dbReference>
<evidence type="ECO:0000313" key="2">
    <source>
        <dbReference type="Proteomes" id="UP000010471"/>
    </source>
</evidence>
<name>K9WFS0_9CYAN</name>
<proteinExistence type="predicted"/>
<protein>
    <submittedName>
        <fullName evidence="1">Uncharacterized protein</fullName>
    </submittedName>
</protein>
<gene>
    <name evidence="1" type="ORF">Mic7113_2850</name>
</gene>